<dbReference type="InterPro" id="IPR000157">
    <property type="entry name" value="TIR_dom"/>
</dbReference>
<gene>
    <name evidence="5 6 7 8 9 10" type="primary">LOC109470604</name>
</gene>
<dbReference type="SUPFAM" id="SSF52200">
    <property type="entry name" value="Toll/Interleukin receptor TIR domain"/>
    <property type="match status" value="1"/>
</dbReference>
<evidence type="ECO:0000259" key="3">
    <source>
        <dbReference type="PROSITE" id="PS50104"/>
    </source>
</evidence>
<evidence type="ECO:0000256" key="2">
    <source>
        <dbReference type="SAM" id="MobiDB-lite"/>
    </source>
</evidence>
<dbReference type="Pfam" id="PF13676">
    <property type="entry name" value="TIR_2"/>
    <property type="match status" value="1"/>
</dbReference>
<dbReference type="PROSITE" id="PS50104">
    <property type="entry name" value="TIR"/>
    <property type="match status" value="1"/>
</dbReference>
<accession>A0A6P4YL72</accession>
<dbReference type="RefSeq" id="XP_019625164.1">
    <property type="nucleotide sequence ID" value="XM_019769605.1"/>
</dbReference>
<dbReference type="RefSeq" id="XP_019625158.1">
    <property type="nucleotide sequence ID" value="XM_019769599.1"/>
</dbReference>
<organism evidence="4 5">
    <name type="scientific">Branchiostoma belcheri</name>
    <name type="common">Amphioxus</name>
    <dbReference type="NCBI Taxonomy" id="7741"/>
    <lineage>
        <taxon>Eukaryota</taxon>
        <taxon>Metazoa</taxon>
        <taxon>Chordata</taxon>
        <taxon>Cephalochordata</taxon>
        <taxon>Leptocardii</taxon>
        <taxon>Amphioxiformes</taxon>
        <taxon>Branchiostomatidae</taxon>
        <taxon>Branchiostoma</taxon>
    </lineage>
</organism>
<dbReference type="KEGG" id="bbel:109470604"/>
<dbReference type="RefSeq" id="XP_019625160.1">
    <property type="nucleotide sequence ID" value="XM_019769601.1"/>
</dbReference>
<dbReference type="RefSeq" id="XP_019625159.1">
    <property type="nucleotide sequence ID" value="XM_019769600.1"/>
</dbReference>
<proteinExistence type="predicted"/>
<dbReference type="InterPro" id="IPR019734">
    <property type="entry name" value="TPR_rpt"/>
</dbReference>
<dbReference type="SMART" id="SM00255">
    <property type="entry name" value="TIR"/>
    <property type="match status" value="1"/>
</dbReference>
<feature type="region of interest" description="Disordered" evidence="2">
    <location>
        <begin position="603"/>
        <end position="624"/>
    </location>
</feature>
<protein>
    <submittedName>
        <fullName evidence="5 6">Tetratricopeptide repeat protein 22-like</fullName>
    </submittedName>
</protein>
<dbReference type="RefSeq" id="XP_019625162.1">
    <property type="nucleotide sequence ID" value="XM_019769603.1"/>
</dbReference>
<feature type="domain" description="TIR" evidence="3">
    <location>
        <begin position="638"/>
        <end position="769"/>
    </location>
</feature>
<evidence type="ECO:0000256" key="1">
    <source>
        <dbReference type="PROSITE-ProRule" id="PRU00339"/>
    </source>
</evidence>
<reference evidence="5 6" key="1">
    <citation type="submission" date="2025-04" db="UniProtKB">
        <authorList>
            <consortium name="RefSeq"/>
        </authorList>
    </citation>
    <scope>IDENTIFICATION</scope>
    <source>
        <tissue evidence="5 6">Gonad</tissue>
    </source>
</reference>
<evidence type="ECO:0000313" key="8">
    <source>
        <dbReference type="RefSeq" id="XP_019625162.1"/>
    </source>
</evidence>
<feature type="repeat" description="TPR" evidence="1">
    <location>
        <begin position="324"/>
        <end position="357"/>
    </location>
</feature>
<dbReference type="InterPro" id="IPR035897">
    <property type="entry name" value="Toll_tir_struct_dom_sf"/>
</dbReference>
<evidence type="ECO:0000313" key="5">
    <source>
        <dbReference type="RefSeq" id="XP_019625158.1"/>
    </source>
</evidence>
<dbReference type="PANTHER" id="PTHR16253:SF0">
    <property type="entry name" value="TETRATRICOPEPTIDE REPEAT PROTEIN 22"/>
    <property type="match status" value="1"/>
</dbReference>
<dbReference type="AlphaFoldDB" id="A0A6P4YL72"/>
<dbReference type="Gene3D" id="3.40.50.10140">
    <property type="entry name" value="Toll/interleukin-1 receptor homology (TIR) domain"/>
    <property type="match status" value="1"/>
</dbReference>
<keyword evidence="1" id="KW-0802">TPR repeat</keyword>
<keyword evidence="4" id="KW-1185">Reference proteome</keyword>
<evidence type="ECO:0000313" key="7">
    <source>
        <dbReference type="RefSeq" id="XP_019625160.1"/>
    </source>
</evidence>
<dbReference type="Proteomes" id="UP000515135">
    <property type="component" value="Unplaced"/>
</dbReference>
<sequence>MHWQLQERLQRKSPALPGNAAGAMFTAPANMAEETFFPVPKPGFFHFDLFVKDTKDVSPWYDELKARLDQETGPMESAMTNLLAVFAFYKLRGGGEARKLLENLTRMDENNLNGIANKQFIYGKLMRAKDEMACRDRLQELLSDQSDAARARNARCFAEQGFAIAFDVRDDSKDMVSKIRRAIGLFEDALRLMCTADAMTTQDAMTTCLVWKFYLSKCYLRLDQVTEHALQTQDNNPKGLIDAQTLLIAVTKLDPCWKHSTFYIARAWALLGSLESKFRKAFQSYETPEYIMQEIPHTEEESDVGPQLGCFIKAVKINPHGEDGEIYRRFGHMYLHEHLYEKARQMLDKSIDIMPGSTSNLMAYYIRSLVNLCEYKHLLKQCRRNEGALPSKEILQRAKADAIVCCDGATPPFTICHLGEVCHRLATHPLKHEVEDWDELGDALDHFALALQLEDGYTSPKIQAARGWCLGDAGEHEKAAESFKRAVENDAHNTSYSWNLTQVLKHLLILHNGSEDGHREHYIAEVAFWIKEGYKKYADITPVLRHCVFKFGSQMLQVCQYLIGCDNCHLARMCLGCFERHRNDTYRADADSMLSTLPEEDAEASAAGMDGRSPTQPKQETRVKVPVTVEKSRHGQEFKYDFFVSHSSKDAGWVNYALLPALEVDMRFKGCVADRDFIPGKSVYDNIISSIENSYKTLLVLTPHFMTSEWCKYETEQALYKSLRGKTERVIPIMLEACDVPESLRTITYFDVSRDVIGSYDWLKLKKALEQTPSKGD</sequence>
<evidence type="ECO:0000313" key="9">
    <source>
        <dbReference type="RefSeq" id="XP_019625163.1"/>
    </source>
</evidence>
<dbReference type="InterPro" id="IPR011990">
    <property type="entry name" value="TPR-like_helical_dom_sf"/>
</dbReference>
<dbReference type="Gene3D" id="1.25.40.10">
    <property type="entry name" value="Tetratricopeptide repeat domain"/>
    <property type="match status" value="1"/>
</dbReference>
<dbReference type="SUPFAM" id="SSF48452">
    <property type="entry name" value="TPR-like"/>
    <property type="match status" value="1"/>
</dbReference>
<evidence type="ECO:0000313" key="10">
    <source>
        <dbReference type="RefSeq" id="XP_019625164.1"/>
    </source>
</evidence>
<evidence type="ECO:0000313" key="4">
    <source>
        <dbReference type="Proteomes" id="UP000515135"/>
    </source>
</evidence>
<dbReference type="PANTHER" id="PTHR16253">
    <property type="entry name" value="TETRATRICOPEPTIDE REPEAT PROTEIN 22"/>
    <property type="match status" value="1"/>
</dbReference>
<dbReference type="GO" id="GO:0007165">
    <property type="term" value="P:signal transduction"/>
    <property type="evidence" value="ECO:0007669"/>
    <property type="project" value="InterPro"/>
</dbReference>
<evidence type="ECO:0000313" key="6">
    <source>
        <dbReference type="RefSeq" id="XP_019625159.1"/>
    </source>
</evidence>
<dbReference type="PROSITE" id="PS50005">
    <property type="entry name" value="TPR"/>
    <property type="match status" value="1"/>
</dbReference>
<dbReference type="SMART" id="SM00028">
    <property type="entry name" value="TPR"/>
    <property type="match status" value="2"/>
</dbReference>
<dbReference type="RefSeq" id="XP_019625163.1">
    <property type="nucleotide sequence ID" value="XM_019769604.1"/>
</dbReference>
<dbReference type="PRINTS" id="PR01537">
    <property type="entry name" value="INTRLKN1R1F"/>
</dbReference>
<dbReference type="GeneID" id="109470604"/>
<dbReference type="OrthoDB" id="9976543at2759"/>
<dbReference type="InterPro" id="IPR042342">
    <property type="entry name" value="TTC22"/>
</dbReference>
<name>A0A6P4YL72_BRABE</name>